<dbReference type="PANTHER" id="PTHR24096:SF149">
    <property type="entry name" value="AMP-BINDING DOMAIN-CONTAINING PROTEIN-RELATED"/>
    <property type="match status" value="1"/>
</dbReference>
<organism evidence="4 5">
    <name type="scientific">Oceanipulchritudo coccoides</name>
    <dbReference type="NCBI Taxonomy" id="2706888"/>
    <lineage>
        <taxon>Bacteria</taxon>
        <taxon>Pseudomonadati</taxon>
        <taxon>Verrucomicrobiota</taxon>
        <taxon>Opitutia</taxon>
        <taxon>Puniceicoccales</taxon>
        <taxon>Oceanipulchritudinaceae</taxon>
        <taxon>Oceanipulchritudo</taxon>
    </lineage>
</organism>
<evidence type="ECO:0000259" key="3">
    <source>
        <dbReference type="Pfam" id="PF00501"/>
    </source>
</evidence>
<evidence type="ECO:0000313" key="4">
    <source>
        <dbReference type="EMBL" id="NDV61137.1"/>
    </source>
</evidence>
<dbReference type="InterPro" id="IPR042099">
    <property type="entry name" value="ANL_N_sf"/>
</dbReference>
<keyword evidence="5" id="KW-1185">Reference proteome</keyword>
<dbReference type="PROSITE" id="PS00455">
    <property type="entry name" value="AMP_BINDING"/>
    <property type="match status" value="1"/>
</dbReference>
<comment type="caution">
    <text evidence="4">The sequence shown here is derived from an EMBL/GenBank/DDBJ whole genome shotgun (WGS) entry which is preliminary data.</text>
</comment>
<feature type="domain" description="AMP-dependent synthetase/ligase" evidence="3">
    <location>
        <begin position="67"/>
        <end position="394"/>
    </location>
</feature>
<evidence type="ECO:0000256" key="2">
    <source>
        <dbReference type="ARBA" id="ARBA00022598"/>
    </source>
</evidence>
<dbReference type="Gene3D" id="3.40.50.12780">
    <property type="entry name" value="N-terminal domain of ligase-like"/>
    <property type="match status" value="1"/>
</dbReference>
<dbReference type="InterPro" id="IPR000873">
    <property type="entry name" value="AMP-dep_synth/lig_dom"/>
</dbReference>
<gene>
    <name evidence="4" type="ORF">G0Q06_01595</name>
</gene>
<dbReference type="Proteomes" id="UP000478417">
    <property type="component" value="Unassembled WGS sequence"/>
</dbReference>
<keyword evidence="2" id="KW-0436">Ligase</keyword>
<dbReference type="GO" id="GO:0016405">
    <property type="term" value="F:CoA-ligase activity"/>
    <property type="evidence" value="ECO:0007669"/>
    <property type="project" value="TreeGrafter"/>
</dbReference>
<reference evidence="4 5" key="1">
    <citation type="submission" date="2020-02" db="EMBL/GenBank/DDBJ databases">
        <title>Albibacoteraceae fam. nov., the first described family within the subdivision 4 Verrucomicrobia.</title>
        <authorList>
            <person name="Xi F."/>
        </authorList>
    </citation>
    <scope>NUCLEOTIDE SEQUENCE [LARGE SCALE GENOMIC DNA]</scope>
    <source>
        <strain evidence="4 5">CK1056</strain>
    </source>
</reference>
<dbReference type="InterPro" id="IPR045851">
    <property type="entry name" value="AMP-bd_C_sf"/>
</dbReference>
<dbReference type="Gene3D" id="3.30.300.30">
    <property type="match status" value="1"/>
</dbReference>
<name>A0A6B2LZD9_9BACT</name>
<dbReference type="EMBL" id="JAAGNX010000001">
    <property type="protein sequence ID" value="NDV61137.1"/>
    <property type="molecule type" value="Genomic_DNA"/>
</dbReference>
<dbReference type="AlphaFoldDB" id="A0A6B2LZD9"/>
<accession>A0A6B2LZD9</accession>
<proteinExistence type="inferred from homology"/>
<sequence>MLERGYAEFNQQPELDEHIAALAVKGLVHRPFKKRIVDLSQERKELSGGMILAVALTMADRWKETIPDKRVGVVFPAGLGGILTNLALALLDKVPVNLNFTSGRHAIERALEIGEIRTVISAGPVKEKVPDFPWPENFIDLVRERAFIDKKVVLKRLALIGLLPAGVLLRKFNVPTKGGDREGGLLFSSGSTGLPKGIPLTHRNIISNCIQIRNCQLLHRDQILLACLPTFHSFGFTATLWYPLFEGLKCVTLPSPLETRKIAEAIEQENVTVMMGTPTFLRPYFKRVEAKQLKSLKFVVGGAEKTPPGFAERWEKHFGSEYLEGYGLTETSPVVSVNLPSIKGQPTGKREGSVGRLMNGMRARVTHPTTGAVLPKNKRGILEVQGGNVFKGYFRDRDATEKVFHDKWFVTGDLARIDEDDFLFIEGRISRFSKLGGEMVPHGRLEQIIAECFHLEDAESPLVAVTGISDELKGEALVLLTAVEIKSSTLRERLLREGVPNLWIPKIIHRVDSIPSLASGKLDLQALNSLAMRKMNPDQG</sequence>
<dbReference type="InterPro" id="IPR020845">
    <property type="entry name" value="AMP-binding_CS"/>
</dbReference>
<protein>
    <submittedName>
        <fullName evidence="4">AMP-binding protein</fullName>
    </submittedName>
</protein>
<dbReference type="SUPFAM" id="SSF56801">
    <property type="entry name" value="Acetyl-CoA synthetase-like"/>
    <property type="match status" value="1"/>
</dbReference>
<evidence type="ECO:0000256" key="1">
    <source>
        <dbReference type="ARBA" id="ARBA00006432"/>
    </source>
</evidence>
<dbReference type="PANTHER" id="PTHR24096">
    <property type="entry name" value="LONG-CHAIN-FATTY-ACID--COA LIGASE"/>
    <property type="match status" value="1"/>
</dbReference>
<dbReference type="Pfam" id="PF00501">
    <property type="entry name" value="AMP-binding"/>
    <property type="match status" value="1"/>
</dbReference>
<comment type="similarity">
    <text evidence="1">Belongs to the ATP-dependent AMP-binding enzyme family.</text>
</comment>
<evidence type="ECO:0000313" key="5">
    <source>
        <dbReference type="Proteomes" id="UP000478417"/>
    </source>
</evidence>